<accession>A0A4Y2LAB5</accession>
<name>A0A4Y2LAB5_ARAVE</name>
<reference evidence="1 2" key="1">
    <citation type="journal article" date="2019" name="Sci. Rep.">
        <title>Orb-weaving spider Araneus ventricosus genome elucidates the spidroin gene catalogue.</title>
        <authorList>
            <person name="Kono N."/>
            <person name="Nakamura H."/>
            <person name="Ohtoshi R."/>
            <person name="Moran D.A.P."/>
            <person name="Shinohara A."/>
            <person name="Yoshida Y."/>
            <person name="Fujiwara M."/>
            <person name="Mori M."/>
            <person name="Tomita M."/>
            <person name="Arakawa K."/>
        </authorList>
    </citation>
    <scope>NUCLEOTIDE SEQUENCE [LARGE SCALE GENOMIC DNA]</scope>
</reference>
<dbReference type="AlphaFoldDB" id="A0A4Y2LAB5"/>
<comment type="caution">
    <text evidence="1">The sequence shown here is derived from an EMBL/GenBank/DDBJ whole genome shotgun (WGS) entry which is preliminary data.</text>
</comment>
<protein>
    <submittedName>
        <fullName evidence="1">Uncharacterized protein</fullName>
    </submittedName>
</protein>
<keyword evidence="2" id="KW-1185">Reference proteome</keyword>
<proteinExistence type="predicted"/>
<feature type="non-terminal residue" evidence="1">
    <location>
        <position position="54"/>
    </location>
</feature>
<evidence type="ECO:0000313" key="1">
    <source>
        <dbReference type="EMBL" id="GBN11339.1"/>
    </source>
</evidence>
<sequence length="54" mass="6066">MEDKSNANSSPSISDPNSAVTILQNFFGTETVDENVMHSFLVNDKKRDKMYLKA</sequence>
<evidence type="ECO:0000313" key="2">
    <source>
        <dbReference type="Proteomes" id="UP000499080"/>
    </source>
</evidence>
<gene>
    <name evidence="1" type="ORF">AVEN_181538_1</name>
</gene>
<organism evidence="1 2">
    <name type="scientific">Araneus ventricosus</name>
    <name type="common">Orbweaver spider</name>
    <name type="synonym">Epeira ventricosa</name>
    <dbReference type="NCBI Taxonomy" id="182803"/>
    <lineage>
        <taxon>Eukaryota</taxon>
        <taxon>Metazoa</taxon>
        <taxon>Ecdysozoa</taxon>
        <taxon>Arthropoda</taxon>
        <taxon>Chelicerata</taxon>
        <taxon>Arachnida</taxon>
        <taxon>Araneae</taxon>
        <taxon>Araneomorphae</taxon>
        <taxon>Entelegynae</taxon>
        <taxon>Araneoidea</taxon>
        <taxon>Araneidae</taxon>
        <taxon>Araneus</taxon>
    </lineage>
</organism>
<dbReference type="EMBL" id="BGPR01198484">
    <property type="protein sequence ID" value="GBN11339.1"/>
    <property type="molecule type" value="Genomic_DNA"/>
</dbReference>
<dbReference type="Proteomes" id="UP000499080">
    <property type="component" value="Unassembled WGS sequence"/>
</dbReference>